<proteinExistence type="predicted"/>
<dbReference type="InterPro" id="IPR005195">
    <property type="entry name" value="Glyco_hydro_65_M"/>
</dbReference>
<organism evidence="2 3">
    <name type="scientific">Rhodobium orientis</name>
    <dbReference type="NCBI Taxonomy" id="34017"/>
    <lineage>
        <taxon>Bacteria</taxon>
        <taxon>Pseudomonadati</taxon>
        <taxon>Pseudomonadota</taxon>
        <taxon>Alphaproteobacteria</taxon>
        <taxon>Hyphomicrobiales</taxon>
        <taxon>Rhodobiaceae</taxon>
        <taxon>Rhodobium</taxon>
    </lineage>
</organism>
<dbReference type="InterPro" id="IPR008928">
    <property type="entry name" value="6-hairpin_glycosidase_sf"/>
</dbReference>
<keyword evidence="3" id="KW-1185">Reference proteome</keyword>
<gene>
    <name evidence="2" type="ORF">CH339_24030</name>
</gene>
<dbReference type="Pfam" id="PF03632">
    <property type="entry name" value="Glyco_hydro_65m"/>
    <property type="match status" value="1"/>
</dbReference>
<dbReference type="EMBL" id="NPEV01000234">
    <property type="protein sequence ID" value="RAI18142.1"/>
    <property type="molecule type" value="Genomic_DNA"/>
</dbReference>
<dbReference type="PANTHER" id="PTHR11051:SF14">
    <property type="entry name" value="MALTOSE PHOSPHORYLASE"/>
    <property type="match status" value="1"/>
</dbReference>
<comment type="caution">
    <text evidence="2">The sequence shown here is derived from an EMBL/GenBank/DDBJ whole genome shotgun (WGS) entry which is preliminary data.</text>
</comment>
<sequence>NIGPKGFTGEKYGGAAYWDTEAYAVPMYLATAEPEVTKNLLLYRYHHLEAAKRNAAKLGLKGALYPMVTFTGDECHNE</sequence>
<feature type="non-terminal residue" evidence="2">
    <location>
        <position position="1"/>
    </location>
</feature>
<evidence type="ECO:0000313" key="3">
    <source>
        <dbReference type="Proteomes" id="UP000249299"/>
    </source>
</evidence>
<dbReference type="PANTHER" id="PTHR11051">
    <property type="entry name" value="GLYCOSYL HYDROLASE-RELATED"/>
    <property type="match status" value="1"/>
</dbReference>
<dbReference type="Proteomes" id="UP000249299">
    <property type="component" value="Unassembled WGS sequence"/>
</dbReference>
<feature type="non-terminal residue" evidence="2">
    <location>
        <position position="78"/>
    </location>
</feature>
<feature type="domain" description="Glycoside hydrolase family 65 central catalytic" evidence="1">
    <location>
        <begin position="1"/>
        <end position="77"/>
    </location>
</feature>
<dbReference type="InterPro" id="IPR012341">
    <property type="entry name" value="6hp_glycosidase-like_sf"/>
</dbReference>
<dbReference type="GO" id="GO:0004553">
    <property type="term" value="F:hydrolase activity, hydrolyzing O-glycosyl compounds"/>
    <property type="evidence" value="ECO:0007669"/>
    <property type="project" value="TreeGrafter"/>
</dbReference>
<reference evidence="2 3" key="1">
    <citation type="submission" date="2017-07" db="EMBL/GenBank/DDBJ databases">
        <title>Draft Genome Sequences of Select Purple Nonsulfur Bacteria.</title>
        <authorList>
            <person name="Lasarre B."/>
            <person name="Mckinlay J.B."/>
        </authorList>
    </citation>
    <scope>NUCLEOTIDE SEQUENCE [LARGE SCALE GENOMIC DNA]</scope>
    <source>
        <strain evidence="2 3">DSM 11290</strain>
    </source>
</reference>
<dbReference type="GO" id="GO:0005975">
    <property type="term" value="P:carbohydrate metabolic process"/>
    <property type="evidence" value="ECO:0007669"/>
    <property type="project" value="InterPro"/>
</dbReference>
<name>A0A327JCK3_9HYPH</name>
<evidence type="ECO:0000259" key="1">
    <source>
        <dbReference type="Pfam" id="PF03632"/>
    </source>
</evidence>
<dbReference type="Gene3D" id="1.50.10.10">
    <property type="match status" value="1"/>
</dbReference>
<evidence type="ECO:0000313" key="2">
    <source>
        <dbReference type="EMBL" id="RAI18142.1"/>
    </source>
</evidence>
<dbReference type="AlphaFoldDB" id="A0A327JCK3"/>
<protein>
    <recommendedName>
        <fullName evidence="1">Glycoside hydrolase family 65 central catalytic domain-containing protein</fullName>
    </recommendedName>
</protein>
<dbReference type="SUPFAM" id="SSF48208">
    <property type="entry name" value="Six-hairpin glycosidases"/>
    <property type="match status" value="1"/>
</dbReference>
<accession>A0A327JCK3</accession>